<evidence type="ECO:0008006" key="10">
    <source>
        <dbReference type="Google" id="ProtNLM"/>
    </source>
</evidence>
<feature type="region of interest" description="Disordered" evidence="5">
    <location>
        <begin position="440"/>
        <end position="491"/>
    </location>
</feature>
<accession>A0A074ZHE8</accession>
<keyword evidence="3" id="KW-0862">Zinc</keyword>
<dbReference type="Gene3D" id="3.30.40.10">
    <property type="entry name" value="Zinc/RING finger domain, C3HC4 (zinc finger)"/>
    <property type="match status" value="1"/>
</dbReference>
<feature type="domain" description="FYVE-type" evidence="7">
    <location>
        <begin position="777"/>
        <end position="831"/>
    </location>
</feature>
<feature type="region of interest" description="Disordered" evidence="5">
    <location>
        <begin position="196"/>
        <end position="263"/>
    </location>
</feature>
<feature type="domain" description="RING-type" evidence="6">
    <location>
        <begin position="777"/>
        <end position="827"/>
    </location>
</feature>
<evidence type="ECO:0000256" key="2">
    <source>
        <dbReference type="ARBA" id="ARBA00022771"/>
    </source>
</evidence>
<feature type="compositionally biased region" description="Low complexity" evidence="5">
    <location>
        <begin position="452"/>
        <end position="465"/>
    </location>
</feature>
<dbReference type="PANTHER" id="PTHR46465">
    <property type="entry name" value="LATERAL SIGNALING TARGET PROTEIN 2 HOMOLOG"/>
    <property type="match status" value="1"/>
</dbReference>
<protein>
    <recommendedName>
        <fullName evidence="10">FYVE zinc finger</fullName>
    </recommendedName>
</protein>
<dbReference type="SMART" id="SM00064">
    <property type="entry name" value="FYVE"/>
    <property type="match status" value="1"/>
</dbReference>
<dbReference type="AlphaFoldDB" id="A0A074ZHE8"/>
<dbReference type="CTD" id="20321543"/>
<dbReference type="Proteomes" id="UP000054324">
    <property type="component" value="Unassembled WGS sequence"/>
</dbReference>
<dbReference type="OrthoDB" id="5872154at2759"/>
<evidence type="ECO:0000256" key="4">
    <source>
        <dbReference type="PROSITE-ProRule" id="PRU00175"/>
    </source>
</evidence>
<keyword evidence="2 4" id="KW-0863">Zinc-finger</keyword>
<dbReference type="PROSITE" id="PS50089">
    <property type="entry name" value="ZF_RING_2"/>
    <property type="match status" value="1"/>
</dbReference>
<feature type="compositionally biased region" description="Low complexity" evidence="5">
    <location>
        <begin position="207"/>
        <end position="216"/>
    </location>
</feature>
<dbReference type="PANTHER" id="PTHR46465:SF2">
    <property type="entry name" value="LATERAL SIGNALING TARGET PROTEIN 2 HOMOLOG"/>
    <property type="match status" value="1"/>
</dbReference>
<dbReference type="InterPro" id="IPR001841">
    <property type="entry name" value="Znf_RING"/>
</dbReference>
<evidence type="ECO:0000256" key="1">
    <source>
        <dbReference type="ARBA" id="ARBA00022723"/>
    </source>
</evidence>
<evidence type="ECO:0000313" key="9">
    <source>
        <dbReference type="Proteomes" id="UP000054324"/>
    </source>
</evidence>
<dbReference type="PROSITE" id="PS50178">
    <property type="entry name" value="ZF_FYVE"/>
    <property type="match status" value="1"/>
</dbReference>
<dbReference type="STRING" id="6198.A0A074ZHE8"/>
<evidence type="ECO:0000256" key="3">
    <source>
        <dbReference type="ARBA" id="ARBA00022833"/>
    </source>
</evidence>
<evidence type="ECO:0000259" key="7">
    <source>
        <dbReference type="PROSITE" id="PS50178"/>
    </source>
</evidence>
<evidence type="ECO:0000313" key="8">
    <source>
        <dbReference type="EMBL" id="KER25142.1"/>
    </source>
</evidence>
<feature type="compositionally biased region" description="Low complexity" evidence="5">
    <location>
        <begin position="481"/>
        <end position="491"/>
    </location>
</feature>
<reference evidence="8 9" key="1">
    <citation type="submission" date="2013-11" db="EMBL/GenBank/DDBJ databases">
        <title>Opisthorchis viverrini - life in the bile duct.</title>
        <authorList>
            <person name="Young N.D."/>
            <person name="Nagarajan N."/>
            <person name="Lin S.J."/>
            <person name="Korhonen P.K."/>
            <person name="Jex A.R."/>
            <person name="Hall R.S."/>
            <person name="Safavi-Hemami H."/>
            <person name="Kaewkong W."/>
            <person name="Bertrand D."/>
            <person name="Gao S."/>
            <person name="Seet Q."/>
            <person name="Wongkham S."/>
            <person name="Teh B.T."/>
            <person name="Wongkham C."/>
            <person name="Intapan P.M."/>
            <person name="Maleewong W."/>
            <person name="Yang X."/>
            <person name="Hu M."/>
            <person name="Wang Z."/>
            <person name="Hofmann A."/>
            <person name="Sternberg P.W."/>
            <person name="Tan P."/>
            <person name="Wang J."/>
            <person name="Gasser R.B."/>
        </authorList>
    </citation>
    <scope>NUCLEOTIDE SEQUENCE [LARGE SCALE GENOMIC DNA]</scope>
</reference>
<dbReference type="GeneID" id="20321543"/>
<dbReference type="CDD" id="cd00065">
    <property type="entry name" value="FYVE_like_SF"/>
    <property type="match status" value="1"/>
</dbReference>
<dbReference type="KEGG" id="ovi:T265_07364"/>
<dbReference type="GO" id="GO:0031901">
    <property type="term" value="C:early endosome membrane"/>
    <property type="evidence" value="ECO:0007669"/>
    <property type="project" value="TreeGrafter"/>
</dbReference>
<dbReference type="InterPro" id="IPR011011">
    <property type="entry name" value="Znf_FYVE_PHD"/>
</dbReference>
<evidence type="ECO:0000259" key="6">
    <source>
        <dbReference type="PROSITE" id="PS50089"/>
    </source>
</evidence>
<dbReference type="GO" id="GO:0008270">
    <property type="term" value="F:zinc ion binding"/>
    <property type="evidence" value="ECO:0007669"/>
    <property type="project" value="UniProtKB-KW"/>
</dbReference>
<sequence>MTCTHRILGLIGRKSEPMSFDHSDEFVESPRSKGLSGCFPCSPVCQLLPMQKNDVLVDFYLATVKVQSHEFHLCHSNLSEDDSTVLLRETEQVRRELGQAMFNLLNSALPSCCRESRVYRTKYTEEVDIRNLEKCLVAAANKVVTFDPSASPREMDLRPAQPSASAFLDVLSQVQCLVANQIELALAATDRALLSKGEDEDKTDTQSGSSGSVGSVPATFLRQRSPERTPALDALPTNPTQTTGPIPDAAAPSASASSSSARDSKITMATVQVKIGPRTYGEMIRLPPLSSLLIAEELCIKLVDLDEAAADFEFAFVRSLSRRLRTAKEANDLQLVTVLFSETLMWGLAIRLFTMQQLADRDPCILLSLPRLAVLVGLRILPDSPIGPSRLAAGRRLPYMFTKSRSDLAYLTRQLYALRLDQLCRLVRWLGPRGLPNFTGSGHSKASSTNQSFGSSSPARPGSPGNQCGHSSPGRPVPCQRSSGSPVPRSGRLWRTHLAGLHRIYKRVSEVADRFSNEYPTELRFILQSCVEMHDTSREVAAIAQMEGRDLDEQDGATDSGESSEVALEGEVHLGEHVFADASKSYSALAQLLDWSGVVSCRKIKQSLSDVLKTSCSHFERTKPGTPELSPGSPTKHAVDEASECDQQNESLSLELGLDVAAWLEDDRQRDNRSSRHETQASCFPRCSTELNRNDGTATGEPSTFSQKMSKLNLGTAVEGKRTSDDRLFHYLPPWQPDRLGDLSPSHTEATDSDESSESDQYSESDQSPVLVIGRRCASCLQSFTIFRRRHHCRRCGHIFCGSCCNKWQTVEGLATTKAVRICSECHEFLNTSV</sequence>
<dbReference type="InterPro" id="IPR013083">
    <property type="entry name" value="Znf_RING/FYVE/PHD"/>
</dbReference>
<keyword evidence="9" id="KW-1185">Reference proteome</keyword>
<gene>
    <name evidence="8" type="ORF">T265_07364</name>
</gene>
<feature type="compositionally biased region" description="Low complexity" evidence="5">
    <location>
        <begin position="249"/>
        <end position="261"/>
    </location>
</feature>
<proteinExistence type="predicted"/>
<keyword evidence="1" id="KW-0479">Metal-binding</keyword>
<dbReference type="InterPro" id="IPR000306">
    <property type="entry name" value="Znf_FYVE"/>
</dbReference>
<dbReference type="EMBL" id="KL596786">
    <property type="protein sequence ID" value="KER25142.1"/>
    <property type="molecule type" value="Genomic_DNA"/>
</dbReference>
<evidence type="ECO:0000256" key="5">
    <source>
        <dbReference type="SAM" id="MobiDB-lite"/>
    </source>
</evidence>
<name>A0A074ZHE8_OPIVI</name>
<feature type="region of interest" description="Disordered" evidence="5">
    <location>
        <begin position="619"/>
        <end position="640"/>
    </location>
</feature>
<organism evidence="8 9">
    <name type="scientific">Opisthorchis viverrini</name>
    <name type="common">Southeast Asian liver fluke</name>
    <dbReference type="NCBI Taxonomy" id="6198"/>
    <lineage>
        <taxon>Eukaryota</taxon>
        <taxon>Metazoa</taxon>
        <taxon>Spiralia</taxon>
        <taxon>Lophotrochozoa</taxon>
        <taxon>Platyhelminthes</taxon>
        <taxon>Trematoda</taxon>
        <taxon>Digenea</taxon>
        <taxon>Opisthorchiida</taxon>
        <taxon>Opisthorchiata</taxon>
        <taxon>Opisthorchiidae</taxon>
        <taxon>Opisthorchis</taxon>
    </lineage>
</organism>
<dbReference type="RefSeq" id="XP_009171127.1">
    <property type="nucleotide sequence ID" value="XM_009172863.1"/>
</dbReference>
<dbReference type="SUPFAM" id="SSF57903">
    <property type="entry name" value="FYVE/PHD zinc finger"/>
    <property type="match status" value="1"/>
</dbReference>
<dbReference type="Pfam" id="PF01363">
    <property type="entry name" value="FYVE"/>
    <property type="match status" value="1"/>
</dbReference>
<feature type="region of interest" description="Disordered" evidence="5">
    <location>
        <begin position="736"/>
        <end position="767"/>
    </location>
</feature>
<feature type="compositionally biased region" description="Acidic residues" evidence="5">
    <location>
        <begin position="751"/>
        <end position="763"/>
    </location>
</feature>
<feature type="compositionally biased region" description="Polar residues" evidence="5">
    <location>
        <begin position="440"/>
        <end position="451"/>
    </location>
</feature>
<dbReference type="InterPro" id="IPR051118">
    <property type="entry name" value="LST-2"/>
</dbReference>
<dbReference type="InterPro" id="IPR017455">
    <property type="entry name" value="Znf_FYVE-rel"/>
</dbReference>